<dbReference type="PANTHER" id="PTHR46401:SF2">
    <property type="entry name" value="GLYCOSYLTRANSFERASE WBBK-RELATED"/>
    <property type="match status" value="1"/>
</dbReference>
<dbReference type="RefSeq" id="WP_190406865.1">
    <property type="nucleotide sequence ID" value="NZ_JACJRF010000012.1"/>
</dbReference>
<name>A0ABR8CPU8_9NOST</name>
<feature type="domain" description="Glycosyl transferase family 1" evidence="2">
    <location>
        <begin position="204"/>
        <end position="361"/>
    </location>
</feature>
<sequence>MKNKYIFYSRIISQKPDTAHEIHDVLCANAAANLGYSSVLVYPEPRRAAWNTLGLLSPFQPRQPEQNFVEFYDVQDKLKIASLPMPWPIDCVGGKFTASSTVVTRYYLPFHLLPQTKIVHTRDWNFVQAAVNNRIPTIYERHYFQKEKIPPAIAESPFLQIAVTQSEVIRQSLIEHGFPAEKVVWLHNGFDQSFLLRQPEQAAAWRKELLENELQSLVVYSGALYPFKGIDVLIDAAKELPQVQFAITGGKSEQVTAYQQLAKDKQVENIKFLGWILPRQRLVSLFQAADILVHPHCSGKSANFTNPVKFFQYMASGTPIVITEIPPLMPFKDMPLAAVWCEPDNPYILAKALKQALEIYPRRIEGYINNIELAKPFSWENRAEKILSYVDEAFRPQLIA</sequence>
<evidence type="ECO:0000256" key="1">
    <source>
        <dbReference type="ARBA" id="ARBA00022679"/>
    </source>
</evidence>
<protein>
    <submittedName>
        <fullName evidence="3">Glycosyltransferase</fullName>
    </submittedName>
</protein>
<dbReference type="Gene3D" id="3.40.50.2000">
    <property type="entry name" value="Glycogen Phosphorylase B"/>
    <property type="match status" value="2"/>
</dbReference>
<dbReference type="EMBL" id="JACJRF010000012">
    <property type="protein sequence ID" value="MBD2344414.1"/>
    <property type="molecule type" value="Genomic_DNA"/>
</dbReference>
<comment type="caution">
    <text evidence="3">The sequence shown here is derived from an EMBL/GenBank/DDBJ whole genome shotgun (WGS) entry which is preliminary data.</text>
</comment>
<dbReference type="SUPFAM" id="SSF53756">
    <property type="entry name" value="UDP-Glycosyltransferase/glycogen phosphorylase"/>
    <property type="match status" value="1"/>
</dbReference>
<evidence type="ECO:0000313" key="3">
    <source>
        <dbReference type="EMBL" id="MBD2344414.1"/>
    </source>
</evidence>
<evidence type="ECO:0000313" key="4">
    <source>
        <dbReference type="Proteomes" id="UP000607281"/>
    </source>
</evidence>
<dbReference type="Pfam" id="PF00534">
    <property type="entry name" value="Glycos_transf_1"/>
    <property type="match status" value="1"/>
</dbReference>
<proteinExistence type="predicted"/>
<keyword evidence="4" id="KW-1185">Reference proteome</keyword>
<reference evidence="3 4" key="1">
    <citation type="journal article" date="2020" name="ISME J.">
        <title>Comparative genomics reveals insights into cyanobacterial evolution and habitat adaptation.</title>
        <authorList>
            <person name="Chen M.Y."/>
            <person name="Teng W.K."/>
            <person name="Zhao L."/>
            <person name="Hu C.X."/>
            <person name="Zhou Y.K."/>
            <person name="Han B.P."/>
            <person name="Song L.R."/>
            <person name="Shu W.S."/>
        </authorList>
    </citation>
    <scope>NUCLEOTIDE SEQUENCE [LARGE SCALE GENOMIC DNA]</scope>
    <source>
        <strain evidence="3 4">FACHB-260</strain>
    </source>
</reference>
<dbReference type="Proteomes" id="UP000607281">
    <property type="component" value="Unassembled WGS sequence"/>
</dbReference>
<evidence type="ECO:0000259" key="2">
    <source>
        <dbReference type="Pfam" id="PF00534"/>
    </source>
</evidence>
<dbReference type="PANTHER" id="PTHR46401">
    <property type="entry name" value="GLYCOSYLTRANSFERASE WBBK-RELATED"/>
    <property type="match status" value="1"/>
</dbReference>
<keyword evidence="1" id="KW-0808">Transferase</keyword>
<gene>
    <name evidence="3" type="ORF">H6G18_09670</name>
</gene>
<organism evidence="3 4">
    <name type="scientific">Anabaena subtropica FACHB-260</name>
    <dbReference type="NCBI Taxonomy" id="2692884"/>
    <lineage>
        <taxon>Bacteria</taxon>
        <taxon>Bacillati</taxon>
        <taxon>Cyanobacteriota</taxon>
        <taxon>Cyanophyceae</taxon>
        <taxon>Nostocales</taxon>
        <taxon>Nostocaceae</taxon>
        <taxon>Anabaena</taxon>
    </lineage>
</organism>
<accession>A0ABR8CPU8</accession>
<dbReference type="InterPro" id="IPR001296">
    <property type="entry name" value="Glyco_trans_1"/>
</dbReference>